<dbReference type="AlphaFoldDB" id="A0AB39TTB5"/>
<name>A0AB39TTB5_9ACTN</name>
<dbReference type="EMBL" id="CP163445">
    <property type="protein sequence ID" value="XDQ82283.1"/>
    <property type="molecule type" value="Genomic_DNA"/>
</dbReference>
<dbReference type="RefSeq" id="WP_369184697.1">
    <property type="nucleotide sequence ID" value="NZ_CP163445.1"/>
</dbReference>
<reference evidence="1" key="1">
    <citation type="submission" date="2024-07" db="EMBL/GenBank/DDBJ databases">
        <authorList>
            <person name="Yu S.T."/>
        </authorList>
    </citation>
    <scope>NUCLEOTIDE SEQUENCE</scope>
    <source>
        <strain evidence="1">Y1</strain>
    </source>
</reference>
<protein>
    <submittedName>
        <fullName evidence="1">Uncharacterized protein</fullName>
    </submittedName>
</protein>
<evidence type="ECO:0000313" key="1">
    <source>
        <dbReference type="EMBL" id="XDQ82283.1"/>
    </source>
</evidence>
<gene>
    <name evidence="1" type="ORF">AB2U05_29295</name>
</gene>
<sequence length="199" mass="22322">MQNPPTAPEAFAELVAAFPAHLAEDVRAVAARIPSPTYASMEPFSVEVCGERVAIPYRIHLPEPPGAPERSLTGTQRAILHCLYTRNSDGRVRQRHLEQVLGSTEPWVVPFVLQLVGEYVLEILEAVRGGLPGLADPASAHRRLYGDFIARNPRFFGRTERRVVSYWACYYRRRYPEFAAYPGSLLVKSLRRAAADQPH</sequence>
<accession>A0AB39TTB5</accession>
<proteinExistence type="predicted"/>
<organism evidence="1">
    <name type="scientific">Streptomyces sp. Y1</name>
    <dbReference type="NCBI Taxonomy" id="3238634"/>
    <lineage>
        <taxon>Bacteria</taxon>
        <taxon>Bacillati</taxon>
        <taxon>Actinomycetota</taxon>
        <taxon>Actinomycetes</taxon>
        <taxon>Kitasatosporales</taxon>
        <taxon>Streptomycetaceae</taxon>
        <taxon>Streptomyces</taxon>
    </lineage>
</organism>